<keyword evidence="3" id="KW-0597">Phosphoprotein</keyword>
<name>A0ABZ2RIW6_ECTME</name>
<evidence type="ECO:0000256" key="3">
    <source>
        <dbReference type="ARBA" id="ARBA00022553"/>
    </source>
</evidence>
<dbReference type="PANTHER" id="PTHR45527:SF1">
    <property type="entry name" value="FATTY ACID SYNTHASE"/>
    <property type="match status" value="1"/>
</dbReference>
<dbReference type="SUPFAM" id="SSF52777">
    <property type="entry name" value="CoA-dependent acyltransferases"/>
    <property type="match status" value="3"/>
</dbReference>
<gene>
    <name evidence="5" type="ORF">WG219_00415</name>
</gene>
<evidence type="ECO:0000313" key="6">
    <source>
        <dbReference type="Proteomes" id="UP001476583"/>
    </source>
</evidence>
<dbReference type="Gene3D" id="3.40.50.1820">
    <property type="entry name" value="alpha/beta hydrolase"/>
    <property type="match status" value="1"/>
</dbReference>
<dbReference type="InterPro" id="IPR029058">
    <property type="entry name" value="AB_hydrolase_fold"/>
</dbReference>
<dbReference type="InterPro" id="IPR023213">
    <property type="entry name" value="CAT-like_dom_sf"/>
</dbReference>
<sequence length="910" mass="101035">MKETYPDASSVLPLSATEEQIWLLQEQHPERILRTLDAWRVRSASTLPRLIDGLRQLIDNLPELNARYRFSDEGELIKSHSNNWLECLQWLDSSSPQDITEQLLIQQRAAWDAATQAPFKALLIRSEGQIYLALLAHRILGPHGTAALLANRLAAACAGNRVEKLPVEQASPLAQQHFTGPLSALRRTEAATWALSGPFSSVPCREQPELALRWQSRVQPGSSEPALPQFSLLFARFAAQLSDQPDVTLLIHHEGICCPVQVNANSTAQDLQLAVEQHSATGVSDQPVLHVHWLPAATHELDELLAEPLAVPTAEQRPELELSLQPWADGSLQLTLSTGQNLWGYTGHYLLGSFLTFAEAGGCNVATLAPSTAQHPAANAQPAMDVTQIILDEFRATLLEPELKADDDFFDFGGHSMLATLIIGKLRSQHGIELNFNDFFKAPTAATLATRAQVSQPAANHTLSSSGPIKAPFALAQASLGRAYEAFNFGTIFNLPFAVRFIDPVDESVFEQAFRDLIVRHASLRSTFHFENGQAWQQQIALEQLSAYKWFWNSSESQGATLASEAAWQFDLSRELPMRVRFLRDPHTGQQVLSMLVHHMAIDEWSLNVMMKELAQAYRARANDQAPQWAAAAPSFHEFATRQQDSGINQQHLAFWVNHLRHATRGLTLHRMEEDNAPQSEAVTTRAQWFEINLAPDVADALQSVARTQQSSLFSVLYSAIALSLQKMGDLADLAIGTSASGRTDPAFYETVGYFTTMVAHRVQFTAQQSVGQLIEQVTRTINDSMSYADVPMEHIQQALGMTPEDGLLFDVYVQIHANNALNGALHAADGSPIRYRHIDPEKSESMFGLQFEIMENQLDGQRQLRLVVTYRCDSYSEAQMEQLSRLLDKVIHRLIEPGAEQLSLAQITG</sequence>
<reference evidence="5 6" key="1">
    <citation type="submission" date="2024-03" db="EMBL/GenBank/DDBJ databases">
        <title>Complete genome of BD2.</title>
        <authorList>
            <person name="Cao G."/>
        </authorList>
    </citation>
    <scope>NUCLEOTIDE SEQUENCE [LARGE SCALE GENOMIC DNA]</scope>
    <source>
        <strain evidence="5 6">BD2</strain>
    </source>
</reference>
<dbReference type="SUPFAM" id="SSF47336">
    <property type="entry name" value="ACP-like"/>
    <property type="match status" value="1"/>
</dbReference>
<dbReference type="EMBL" id="CP148074">
    <property type="protein sequence ID" value="WXL25991.1"/>
    <property type="molecule type" value="Genomic_DNA"/>
</dbReference>
<dbReference type="InterPro" id="IPR001242">
    <property type="entry name" value="Condensation_dom"/>
</dbReference>
<dbReference type="InterPro" id="IPR036736">
    <property type="entry name" value="ACP-like_sf"/>
</dbReference>
<evidence type="ECO:0000256" key="2">
    <source>
        <dbReference type="ARBA" id="ARBA00022450"/>
    </source>
</evidence>
<proteinExistence type="predicted"/>
<dbReference type="InterPro" id="IPR009081">
    <property type="entry name" value="PP-bd_ACP"/>
</dbReference>
<dbReference type="Proteomes" id="UP001476583">
    <property type="component" value="Chromosome"/>
</dbReference>
<comment type="cofactor">
    <cofactor evidence="1">
        <name>pantetheine 4'-phosphate</name>
        <dbReference type="ChEBI" id="CHEBI:47942"/>
    </cofactor>
</comment>
<dbReference type="Pfam" id="PF00550">
    <property type="entry name" value="PP-binding"/>
    <property type="match status" value="1"/>
</dbReference>
<organism evidence="5 6">
    <name type="scientific">Ectopseudomonas mendocina</name>
    <name type="common">Pseudomonas mendocina</name>
    <dbReference type="NCBI Taxonomy" id="300"/>
    <lineage>
        <taxon>Bacteria</taxon>
        <taxon>Pseudomonadati</taxon>
        <taxon>Pseudomonadota</taxon>
        <taxon>Gammaproteobacteria</taxon>
        <taxon>Pseudomonadales</taxon>
        <taxon>Pseudomonadaceae</taxon>
        <taxon>Ectopseudomonas</taxon>
    </lineage>
</organism>
<protein>
    <submittedName>
        <fullName evidence="5">Condensation domain-containing protein</fullName>
    </submittedName>
</protein>
<keyword evidence="6" id="KW-1185">Reference proteome</keyword>
<evidence type="ECO:0000259" key="4">
    <source>
        <dbReference type="PROSITE" id="PS50075"/>
    </source>
</evidence>
<dbReference type="Gene3D" id="3.30.559.10">
    <property type="entry name" value="Chloramphenicol acetyltransferase-like domain"/>
    <property type="match status" value="2"/>
</dbReference>
<accession>A0ABZ2RIW6</accession>
<evidence type="ECO:0000313" key="5">
    <source>
        <dbReference type="EMBL" id="WXL25991.1"/>
    </source>
</evidence>
<dbReference type="PROSITE" id="PS50075">
    <property type="entry name" value="CARRIER"/>
    <property type="match status" value="1"/>
</dbReference>
<keyword evidence="2" id="KW-0596">Phosphopantetheine</keyword>
<dbReference type="InterPro" id="IPR006162">
    <property type="entry name" value="Ppantetheine_attach_site"/>
</dbReference>
<dbReference type="PANTHER" id="PTHR45527">
    <property type="entry name" value="NONRIBOSOMAL PEPTIDE SYNTHETASE"/>
    <property type="match status" value="1"/>
</dbReference>
<dbReference type="PROSITE" id="PS00012">
    <property type="entry name" value="PHOSPHOPANTETHEINE"/>
    <property type="match status" value="1"/>
</dbReference>
<dbReference type="Gene3D" id="3.30.559.30">
    <property type="entry name" value="Nonribosomal peptide synthetase, condensation domain"/>
    <property type="match status" value="1"/>
</dbReference>
<evidence type="ECO:0000256" key="1">
    <source>
        <dbReference type="ARBA" id="ARBA00001957"/>
    </source>
</evidence>
<feature type="domain" description="Carrier" evidence="4">
    <location>
        <begin position="381"/>
        <end position="456"/>
    </location>
</feature>
<dbReference type="Pfam" id="PF00668">
    <property type="entry name" value="Condensation"/>
    <property type="match status" value="1"/>
</dbReference>